<reference evidence="3 7" key="3">
    <citation type="submission" date="2019-11" db="EMBL/GenBank/DDBJ databases">
        <title>Genome-resolved metagenomics to study the prevalence of co-infection and intraspecific heterogeneity among plant pathogen metapopulations.</title>
        <authorList>
            <person name="Newberry E."/>
            <person name="Bhandari R."/>
            <person name="Kemble J."/>
            <person name="Sikora E."/>
            <person name="Potnis N."/>
        </authorList>
    </citation>
    <scope>NUCLEOTIDE SEQUENCE [LARGE SCALE GENOMIC DNA]</scope>
    <source>
        <strain evidence="3">Xp_Tom_Tuscaloosa_18b</strain>
    </source>
</reference>
<sequence>MRLVRSWFVLIVVLFTSAWGASTQAELPVSWPRAALPIQTVAERDMRVVVGCASAVQGTAAHACDRLIRRFDGEGCRQGLASRPRQVGQTDDPECAGIGTGTAGTWSSRGQIKPAFSNGTERDERLRRSADI</sequence>
<dbReference type="EMBL" id="JZUY01000050">
    <property type="protein sequence ID" value="KLC02200.1"/>
    <property type="molecule type" value="Genomic_DNA"/>
</dbReference>
<protein>
    <recommendedName>
        <fullName evidence="8">Secreted protein</fullName>
    </recommendedName>
</protein>
<evidence type="ECO:0008006" key="8">
    <source>
        <dbReference type="Google" id="ProtNLM"/>
    </source>
</evidence>
<comment type="caution">
    <text evidence="3">The sequence shown here is derived from an EMBL/GenBank/DDBJ whole genome shotgun (WGS) entry which is preliminary data.</text>
</comment>
<evidence type="ECO:0000313" key="2">
    <source>
        <dbReference type="EMBL" id="KLC02200.1"/>
    </source>
</evidence>
<evidence type="ECO:0000313" key="4">
    <source>
        <dbReference type="EMBL" id="RXD49933.1"/>
    </source>
</evidence>
<organism evidence="3 7">
    <name type="scientific">Xanthomonas perforans</name>
    <dbReference type="NCBI Taxonomy" id="442694"/>
    <lineage>
        <taxon>Bacteria</taxon>
        <taxon>Pseudomonadati</taxon>
        <taxon>Pseudomonadota</taxon>
        <taxon>Gammaproteobacteria</taxon>
        <taxon>Lysobacterales</taxon>
        <taxon>Lysobacteraceae</taxon>
        <taxon>Xanthomonas</taxon>
    </lineage>
</organism>
<keyword evidence="5" id="KW-1185">Reference proteome</keyword>
<feature type="compositionally biased region" description="Basic and acidic residues" evidence="1">
    <location>
        <begin position="120"/>
        <end position="132"/>
    </location>
</feature>
<dbReference type="AlphaFoldDB" id="A0A0G8ZQ68"/>
<reference evidence="4 6" key="2">
    <citation type="submission" date="2018-02" db="EMBL/GenBank/DDBJ databases">
        <title>Characterization of Xanthomonas diversity in transplant houses and field plants.</title>
        <authorList>
            <person name="Abrahamian P."/>
            <person name="Timilsina S."/>
            <person name="Minsavage G.V."/>
            <person name="Goss E.M."/>
            <person name="Jones J.B."/>
            <person name="Vallad G.E."/>
        </authorList>
    </citation>
    <scope>NUCLEOTIDE SEQUENCE [LARGE SCALE GENOMIC DNA]</scope>
    <source>
        <strain evidence="4 6">GEV2132</strain>
    </source>
</reference>
<evidence type="ECO:0000313" key="5">
    <source>
        <dbReference type="Proteomes" id="UP000035369"/>
    </source>
</evidence>
<dbReference type="KEGG" id="xpe:BJD13_16400"/>
<dbReference type="Proteomes" id="UP000035369">
    <property type="component" value="Unassembled WGS sequence"/>
</dbReference>
<reference evidence="2 5" key="1">
    <citation type="submission" date="2015-02" db="EMBL/GenBank/DDBJ databases">
        <title>Whole genome sequencing of multiple isolates of three species of pepper and tomato-infecting xanthomonads reveals genetic diversity in field strains and pinpoints effectors responsible for host specificity.</title>
        <authorList>
            <person name="Schwartz A."/>
            <person name="Dahlbeck D."/>
            <person name="Staskawicz B."/>
            <person name="Bart R."/>
            <person name="Potnis N."/>
            <person name="Minsavage G."/>
            <person name="Timilsina S."/>
            <person name="Goss E."/>
            <person name="Jones J."/>
            <person name="Vallad G."/>
            <person name="Barak J."/>
            <person name="Miller S."/>
            <person name="Ritchie D."/>
            <person name="Martins J.Jr."/>
            <person name="Patane J.S."/>
            <person name="Setubal J.C."/>
        </authorList>
    </citation>
    <scope>NUCLEOTIDE SEQUENCE [LARGE SCALE GENOMIC DNA]</scope>
    <source>
        <strain evidence="2 5">Xp3-15</strain>
    </source>
</reference>
<dbReference type="EMBL" id="PUUL01000132">
    <property type="protein sequence ID" value="RXD49933.1"/>
    <property type="molecule type" value="Genomic_DNA"/>
</dbReference>
<dbReference type="GeneID" id="61777011"/>
<dbReference type="Proteomes" id="UP000471082">
    <property type="component" value="Unassembled WGS sequence"/>
</dbReference>
<accession>A0A0G8ZQ68</accession>
<proteinExistence type="predicted"/>
<evidence type="ECO:0000256" key="1">
    <source>
        <dbReference type="SAM" id="MobiDB-lite"/>
    </source>
</evidence>
<name>A0A0G8ZQ68_XANPE</name>
<evidence type="ECO:0000313" key="6">
    <source>
        <dbReference type="Proteomes" id="UP000289372"/>
    </source>
</evidence>
<feature type="region of interest" description="Disordered" evidence="1">
    <location>
        <begin position="80"/>
        <end position="132"/>
    </location>
</feature>
<dbReference type="RefSeq" id="WP_008573918.1">
    <property type="nucleotide sequence ID" value="NZ_CP018475.1"/>
</dbReference>
<dbReference type="Proteomes" id="UP000289372">
    <property type="component" value="Unassembled WGS sequence"/>
</dbReference>
<gene>
    <name evidence="4" type="ORF">DB769_20025</name>
    <name evidence="3" type="ORF">G3W61_02685</name>
    <name evidence="2" type="ORF">XP315_20295</name>
</gene>
<dbReference type="EMBL" id="JAAGYU010000006">
    <property type="protein sequence ID" value="NEL75170.1"/>
    <property type="molecule type" value="Genomic_DNA"/>
</dbReference>
<evidence type="ECO:0000313" key="3">
    <source>
        <dbReference type="EMBL" id="NEL75170.1"/>
    </source>
</evidence>
<evidence type="ECO:0000313" key="7">
    <source>
        <dbReference type="Proteomes" id="UP000471082"/>
    </source>
</evidence>